<protein>
    <submittedName>
        <fullName evidence="11">ATP-binding cassette domain-containing protein</fullName>
    </submittedName>
</protein>
<evidence type="ECO:0000256" key="4">
    <source>
        <dbReference type="ARBA" id="ARBA00022692"/>
    </source>
</evidence>
<evidence type="ECO:0000259" key="10">
    <source>
        <dbReference type="PROSITE" id="PS50893"/>
    </source>
</evidence>
<feature type="transmembrane region" description="Helical" evidence="9">
    <location>
        <begin position="353"/>
        <end position="371"/>
    </location>
</feature>
<dbReference type="InterPro" id="IPR043428">
    <property type="entry name" value="LivM-like"/>
</dbReference>
<dbReference type="Proteomes" id="UP001597417">
    <property type="component" value="Unassembled WGS sequence"/>
</dbReference>
<feature type="domain" description="ABC transporter" evidence="10">
    <location>
        <begin position="788"/>
        <end position="1031"/>
    </location>
</feature>
<name>A0ABW5FIS3_9PSEU</name>
<evidence type="ECO:0000256" key="5">
    <source>
        <dbReference type="ARBA" id="ARBA00022741"/>
    </source>
</evidence>
<dbReference type="Pfam" id="PF12399">
    <property type="entry name" value="BCA_ABC_TP_C"/>
    <property type="match status" value="1"/>
</dbReference>
<feature type="transmembrane region" description="Helical" evidence="9">
    <location>
        <begin position="207"/>
        <end position="223"/>
    </location>
</feature>
<keyword evidence="12" id="KW-1185">Reference proteome</keyword>
<evidence type="ECO:0000256" key="1">
    <source>
        <dbReference type="ARBA" id="ARBA00004651"/>
    </source>
</evidence>
<feature type="transmembrane region" description="Helical" evidence="9">
    <location>
        <begin position="254"/>
        <end position="273"/>
    </location>
</feature>
<keyword evidence="4 9" id="KW-0812">Transmembrane</keyword>
<dbReference type="InterPro" id="IPR051120">
    <property type="entry name" value="ABC_AA/LPS_Transport"/>
</dbReference>
<keyword evidence="7 9" id="KW-1133">Transmembrane helix</keyword>
<feature type="transmembrane region" description="Helical" evidence="9">
    <location>
        <begin position="606"/>
        <end position="626"/>
    </location>
</feature>
<dbReference type="Pfam" id="PF00005">
    <property type="entry name" value="ABC_tran"/>
    <property type="match status" value="1"/>
</dbReference>
<dbReference type="Pfam" id="PF02653">
    <property type="entry name" value="BPD_transp_2"/>
    <property type="match status" value="2"/>
</dbReference>
<comment type="caution">
    <text evidence="11">The sequence shown here is derived from an EMBL/GenBank/DDBJ whole genome shotgun (WGS) entry which is preliminary data.</text>
</comment>
<feature type="transmembrane region" description="Helical" evidence="9">
    <location>
        <begin position="158"/>
        <end position="175"/>
    </location>
</feature>
<comment type="subcellular location">
    <subcellularLocation>
        <location evidence="1">Cell membrane</location>
        <topology evidence="1">Multi-pass membrane protein</topology>
    </subcellularLocation>
</comment>
<keyword evidence="2" id="KW-0813">Transport</keyword>
<accession>A0ABW5FIS3</accession>
<dbReference type="RefSeq" id="WP_378260163.1">
    <property type="nucleotide sequence ID" value="NZ_JBHUKR010000002.1"/>
</dbReference>
<reference evidence="12" key="1">
    <citation type="journal article" date="2019" name="Int. J. Syst. Evol. Microbiol.">
        <title>The Global Catalogue of Microorganisms (GCM) 10K type strain sequencing project: providing services to taxonomists for standard genome sequencing and annotation.</title>
        <authorList>
            <consortium name="The Broad Institute Genomics Platform"/>
            <consortium name="The Broad Institute Genome Sequencing Center for Infectious Disease"/>
            <person name="Wu L."/>
            <person name="Ma J."/>
        </authorList>
    </citation>
    <scope>NUCLEOTIDE SEQUENCE [LARGE SCALE GENOMIC DNA]</scope>
    <source>
        <strain evidence="12">CGMCC 4.7645</strain>
    </source>
</reference>
<feature type="transmembrane region" description="Helical" evidence="9">
    <location>
        <begin position="715"/>
        <end position="733"/>
    </location>
</feature>
<dbReference type="PANTHER" id="PTHR45772">
    <property type="entry name" value="CONSERVED COMPONENT OF ABC TRANSPORTER FOR NATURAL AMINO ACIDS-RELATED"/>
    <property type="match status" value="1"/>
</dbReference>
<dbReference type="GO" id="GO:0005524">
    <property type="term" value="F:ATP binding"/>
    <property type="evidence" value="ECO:0007669"/>
    <property type="project" value="UniProtKB-KW"/>
</dbReference>
<feature type="transmembrane region" description="Helical" evidence="9">
    <location>
        <begin position="685"/>
        <end position="703"/>
    </location>
</feature>
<proteinExistence type="predicted"/>
<feature type="transmembrane region" description="Helical" evidence="9">
    <location>
        <begin position="285"/>
        <end position="306"/>
    </location>
</feature>
<evidence type="ECO:0000256" key="7">
    <source>
        <dbReference type="ARBA" id="ARBA00022989"/>
    </source>
</evidence>
<feature type="transmembrane region" description="Helical" evidence="9">
    <location>
        <begin position="483"/>
        <end position="501"/>
    </location>
</feature>
<dbReference type="InterPro" id="IPR003593">
    <property type="entry name" value="AAA+_ATPase"/>
</dbReference>
<organism evidence="11 12">
    <name type="scientific">Amycolatopsis pigmentata</name>
    <dbReference type="NCBI Taxonomy" id="450801"/>
    <lineage>
        <taxon>Bacteria</taxon>
        <taxon>Bacillati</taxon>
        <taxon>Actinomycetota</taxon>
        <taxon>Actinomycetes</taxon>
        <taxon>Pseudonocardiales</taxon>
        <taxon>Pseudonocardiaceae</taxon>
        <taxon>Amycolatopsis</taxon>
    </lineage>
</organism>
<gene>
    <name evidence="11" type="ORF">ACFSXZ_00895</name>
</gene>
<evidence type="ECO:0000256" key="9">
    <source>
        <dbReference type="SAM" id="Phobius"/>
    </source>
</evidence>
<feature type="transmembrane region" description="Helical" evidence="9">
    <location>
        <begin position="532"/>
        <end position="551"/>
    </location>
</feature>
<evidence type="ECO:0000256" key="3">
    <source>
        <dbReference type="ARBA" id="ARBA00022475"/>
    </source>
</evidence>
<evidence type="ECO:0000256" key="2">
    <source>
        <dbReference type="ARBA" id="ARBA00022448"/>
    </source>
</evidence>
<dbReference type="SUPFAM" id="SSF52540">
    <property type="entry name" value="P-loop containing nucleoside triphosphate hydrolases"/>
    <property type="match status" value="1"/>
</dbReference>
<evidence type="ECO:0000313" key="12">
    <source>
        <dbReference type="Proteomes" id="UP001597417"/>
    </source>
</evidence>
<keyword evidence="6 11" id="KW-0067">ATP-binding</keyword>
<dbReference type="InterPro" id="IPR003439">
    <property type="entry name" value="ABC_transporter-like_ATP-bd"/>
</dbReference>
<dbReference type="Gene3D" id="3.40.50.300">
    <property type="entry name" value="P-loop containing nucleotide triphosphate hydrolases"/>
    <property type="match status" value="1"/>
</dbReference>
<evidence type="ECO:0000313" key="11">
    <source>
        <dbReference type="EMBL" id="MFD2414883.1"/>
    </source>
</evidence>
<feature type="transmembrane region" description="Helical" evidence="9">
    <location>
        <begin position="431"/>
        <end position="450"/>
    </location>
</feature>
<keyword evidence="5" id="KW-0547">Nucleotide-binding</keyword>
<dbReference type="CDD" id="cd03219">
    <property type="entry name" value="ABC_Mj1267_LivG_branched"/>
    <property type="match status" value="1"/>
</dbReference>
<evidence type="ECO:0000256" key="8">
    <source>
        <dbReference type="ARBA" id="ARBA00023136"/>
    </source>
</evidence>
<sequence length="1045" mass="108343">MSHDPSIGYFKHRGIALREAIVFALFGLAAGALTSLVSLSVVVVYRASGVVNFAAAALGAIGAYVCYTLRDDGMPAAAAIAVGILVGAMLGIGTYYAMRLAGENASPLVKLIVTLGLYTSAVSFMLLVWGPISTAPEGFLPTHGISLGGPVEIGTDRLILAVSALILAGLLTLLYNRTMFGLATAAVSENRLFAAASGWSTGRIEKINFAIAGALSALAAIFLSPLIGLNAVVLSAVILPALAAALVGRFSSFGVTIGAALVIGVCGSEISYRTSDLASALHVDAQSLTGLSDAVPLALIVGLIAVRGRTRMQRGESQAVLPNIGDGHISMLPLVIGVIGLAAVLVIAPEWSAAVIATAAAGLVILSVVVVTGYAGQLSLCQFALAGFGGWVAARVGSTWGMNFLVAIAIGVACAIVLGLAVAVPAARARGMSLAVATLALALLLNSLIFRNSSLTGGYNGLVVGTPSVFGLDLDPIRYPERYAALGLILWVLGGLLTANIRRGRSGRRLIAVRSDELAAASLGVSVYTAKLYAFGVGAGLAGLAGGYLAFQFPSASFTNYDAVTSVLTVQNTVLGGLGWASGSPVGGSMAGGGLLSQLVDQTLGGVANVAIWMGLATGVLLIAILRTSPDGIARVWAEAFGRDDDRAREFRSSARRRFWRATGCVDLLASAGLIVGLVVEPIEYIAAVSVLVVLVLRSLVEGRTSGRLLAVEHVWPVLEALGAALVLVFQAQGMRIELFVVCQLLAFPLGIAGAARLSRRSLDWARIPRASVTPDRQRASGGSPVALQLEDIVVQFGGVVALDHVSLSINPGEIVGLIGPNGAGKTTLLDVASGFTAPTKGRRLLDGQQIDGWSPERCARAGLIRSWQGVGLFRSMTIGENLEVAADRQRVRRYFSDLLQPGSRIRTTAMDEVIAEFDLEPVLQSFPTSLPQGTSRLAGIARAVAAEPRILLLDEPAAGLDHVESRELSRAIKCVAARSGIGVLVVEHDVPLLLDLCDRIVVLEFGRVIAEGPPEAIRKDTAVIAAYLGAPAASDDREQIGSRR</sequence>
<dbReference type="SMART" id="SM00382">
    <property type="entry name" value="AAA"/>
    <property type="match status" value="1"/>
</dbReference>
<dbReference type="PROSITE" id="PS50893">
    <property type="entry name" value="ABC_TRANSPORTER_2"/>
    <property type="match status" value="1"/>
</dbReference>
<evidence type="ECO:0000256" key="6">
    <source>
        <dbReference type="ARBA" id="ARBA00022840"/>
    </source>
</evidence>
<dbReference type="CDD" id="cd06581">
    <property type="entry name" value="TM_PBP1_LivM_like"/>
    <property type="match status" value="1"/>
</dbReference>
<dbReference type="InterPro" id="IPR032823">
    <property type="entry name" value="BCA_ABC_TP_C"/>
</dbReference>
<feature type="transmembrane region" description="Helical" evidence="9">
    <location>
        <begin position="20"/>
        <end position="43"/>
    </location>
</feature>
<keyword evidence="8 9" id="KW-0472">Membrane</keyword>
<dbReference type="CDD" id="cd06582">
    <property type="entry name" value="TM_PBP1_LivH_like"/>
    <property type="match status" value="1"/>
</dbReference>
<feature type="transmembrane region" description="Helical" evidence="9">
    <location>
        <begin position="76"/>
        <end position="96"/>
    </location>
</feature>
<dbReference type="EMBL" id="JBHUKR010000002">
    <property type="protein sequence ID" value="MFD2414883.1"/>
    <property type="molecule type" value="Genomic_DNA"/>
</dbReference>
<feature type="transmembrane region" description="Helical" evidence="9">
    <location>
        <begin position="327"/>
        <end position="347"/>
    </location>
</feature>
<dbReference type="InterPro" id="IPR001851">
    <property type="entry name" value="ABC_transp_permease"/>
</dbReference>
<keyword evidence="3" id="KW-1003">Cell membrane</keyword>
<feature type="transmembrane region" description="Helical" evidence="9">
    <location>
        <begin position="50"/>
        <end position="70"/>
    </location>
</feature>
<feature type="transmembrane region" description="Helical" evidence="9">
    <location>
        <begin position="108"/>
        <end position="132"/>
    </location>
</feature>
<feature type="transmembrane region" description="Helical" evidence="9">
    <location>
        <begin position="400"/>
        <end position="424"/>
    </location>
</feature>
<dbReference type="InterPro" id="IPR027417">
    <property type="entry name" value="P-loop_NTPase"/>
</dbReference>